<proteinExistence type="predicted"/>
<dbReference type="EMBL" id="SPLM01000075">
    <property type="protein sequence ID" value="TMW61862.1"/>
    <property type="molecule type" value="Genomic_DNA"/>
</dbReference>
<reference evidence="4" key="1">
    <citation type="submission" date="2019-03" db="EMBL/GenBank/DDBJ databases">
        <title>Long read genome sequence of the mycoparasitic Pythium oligandrum ATCC 38472 isolated from sugarbeet rhizosphere.</title>
        <authorList>
            <person name="Gaulin E."/>
        </authorList>
    </citation>
    <scope>NUCLEOTIDE SEQUENCE</scope>
    <source>
        <strain evidence="4">ATCC 38472_TT</strain>
    </source>
</reference>
<dbReference type="AlphaFoldDB" id="A0A8K1FJJ1"/>
<feature type="compositionally biased region" description="Pro residues" evidence="1">
    <location>
        <begin position="146"/>
        <end position="160"/>
    </location>
</feature>
<keyword evidence="3" id="KW-0732">Signal</keyword>
<keyword evidence="2" id="KW-0812">Transmembrane</keyword>
<feature type="region of interest" description="Disordered" evidence="1">
    <location>
        <begin position="71"/>
        <end position="255"/>
    </location>
</feature>
<keyword evidence="2" id="KW-1133">Transmembrane helix</keyword>
<keyword evidence="2" id="KW-0472">Membrane</keyword>
<feature type="compositionally biased region" description="Acidic residues" evidence="1">
    <location>
        <begin position="118"/>
        <end position="131"/>
    </location>
</feature>
<gene>
    <name evidence="4" type="ORF">Poli38472_010925</name>
</gene>
<accession>A0A8K1FJJ1</accession>
<evidence type="ECO:0000256" key="2">
    <source>
        <dbReference type="SAM" id="Phobius"/>
    </source>
</evidence>
<name>A0A8K1FJJ1_PYTOL</name>
<feature type="signal peptide" evidence="3">
    <location>
        <begin position="1"/>
        <end position="22"/>
    </location>
</feature>
<feature type="chain" id="PRO_5035435585" evidence="3">
    <location>
        <begin position="23"/>
        <end position="312"/>
    </location>
</feature>
<evidence type="ECO:0000256" key="1">
    <source>
        <dbReference type="SAM" id="MobiDB-lite"/>
    </source>
</evidence>
<organism evidence="4 5">
    <name type="scientific">Pythium oligandrum</name>
    <name type="common">Mycoparasitic fungus</name>
    <dbReference type="NCBI Taxonomy" id="41045"/>
    <lineage>
        <taxon>Eukaryota</taxon>
        <taxon>Sar</taxon>
        <taxon>Stramenopiles</taxon>
        <taxon>Oomycota</taxon>
        <taxon>Peronosporomycetes</taxon>
        <taxon>Pythiales</taxon>
        <taxon>Pythiaceae</taxon>
        <taxon>Pythium</taxon>
    </lineage>
</organism>
<feature type="transmembrane region" description="Helical" evidence="2">
    <location>
        <begin position="256"/>
        <end position="283"/>
    </location>
</feature>
<comment type="caution">
    <text evidence="4">The sequence shown here is derived from an EMBL/GenBank/DDBJ whole genome shotgun (WGS) entry which is preliminary data.</text>
</comment>
<evidence type="ECO:0000313" key="5">
    <source>
        <dbReference type="Proteomes" id="UP000794436"/>
    </source>
</evidence>
<keyword evidence="5" id="KW-1185">Reference proteome</keyword>
<protein>
    <submittedName>
        <fullName evidence="4">Uncharacterized protein</fullName>
    </submittedName>
</protein>
<dbReference type="PROSITE" id="PS51257">
    <property type="entry name" value="PROKAR_LIPOPROTEIN"/>
    <property type="match status" value="1"/>
</dbReference>
<evidence type="ECO:0000256" key="3">
    <source>
        <dbReference type="SAM" id="SignalP"/>
    </source>
</evidence>
<dbReference type="OrthoDB" id="10469949at2759"/>
<dbReference type="PRINTS" id="PR01217">
    <property type="entry name" value="PRICHEXTENSN"/>
</dbReference>
<dbReference type="Proteomes" id="UP000794436">
    <property type="component" value="Unassembled WGS sequence"/>
</dbReference>
<sequence>MLPKLQTLALMAAVAIACQGLATQPQASLTSMRYLADEDLRIHEEMADDDMLIEEADIDEFFDDELEADTPQVHNNRERRHRGHGQILQSAEASSGDGGVRNSDDWWNDEWPRRWDGSPEDGEWWGDDDASCSDSSSGSGPEPEEPSPTPESPTPEPQPTPETTTTSPRPTPGVTRPTPAPTGSDSTSTTSSDTASGTTKTPSSTTSTPGATSSDSTSTTSTPTQPTEPTTSSPNTDPNVSSSNKSTQSNGEGDSALSGGAIAGIVVGCVVAVGAAVGTTLLLKKFKAKQREEHMFADLGDHATSDTNYAAM</sequence>
<feature type="compositionally biased region" description="Low complexity" evidence="1">
    <location>
        <begin position="161"/>
        <end position="243"/>
    </location>
</feature>
<evidence type="ECO:0000313" key="4">
    <source>
        <dbReference type="EMBL" id="TMW61862.1"/>
    </source>
</evidence>